<evidence type="ECO:0000256" key="2">
    <source>
        <dbReference type="RuleBase" id="RU003749"/>
    </source>
</evidence>
<evidence type="ECO:0000256" key="1">
    <source>
        <dbReference type="ARBA" id="ARBA00009013"/>
    </source>
</evidence>
<dbReference type="AlphaFoldDB" id="D6YAC8"/>
<proteinExistence type="inferred from homology"/>
<keyword evidence="5" id="KW-1185">Reference proteome</keyword>
<dbReference type="GO" id="GO:0043856">
    <property type="term" value="F:anti-sigma factor antagonist activity"/>
    <property type="evidence" value="ECO:0007669"/>
    <property type="project" value="InterPro"/>
</dbReference>
<dbReference type="eggNOG" id="COG1366">
    <property type="taxonomic scope" value="Bacteria"/>
</dbReference>
<dbReference type="PANTHER" id="PTHR33495:SF2">
    <property type="entry name" value="ANTI-SIGMA FACTOR ANTAGONIST TM_1081-RELATED"/>
    <property type="match status" value="1"/>
</dbReference>
<dbReference type="InterPro" id="IPR002645">
    <property type="entry name" value="STAS_dom"/>
</dbReference>
<dbReference type="InterPro" id="IPR036513">
    <property type="entry name" value="STAS_dom_sf"/>
</dbReference>
<dbReference type="RefSeq" id="WP_013133714.1">
    <property type="nucleotide sequence ID" value="NC_014165.1"/>
</dbReference>
<dbReference type="HOGENOM" id="CLU_115403_3_3_11"/>
<dbReference type="Gene3D" id="3.30.750.24">
    <property type="entry name" value="STAS domain"/>
    <property type="match status" value="1"/>
</dbReference>
<dbReference type="OrthoDB" id="4249752at2"/>
<dbReference type="EMBL" id="CP001874">
    <property type="protein sequence ID" value="ADG90181.1"/>
    <property type="molecule type" value="Genomic_DNA"/>
</dbReference>
<gene>
    <name evidence="4" type="ordered locus">Tbis_3493</name>
</gene>
<dbReference type="STRING" id="469371.Tbis_3493"/>
<dbReference type="KEGG" id="tbi:Tbis_3493"/>
<dbReference type="Proteomes" id="UP000006640">
    <property type="component" value="Chromosome"/>
</dbReference>
<evidence type="ECO:0000313" key="4">
    <source>
        <dbReference type="EMBL" id="ADG90181.1"/>
    </source>
</evidence>
<dbReference type="InterPro" id="IPR003658">
    <property type="entry name" value="Anti-sigma_ant"/>
</dbReference>
<name>D6YAC8_THEBD</name>
<organism evidence="4 5">
    <name type="scientific">Thermobispora bispora (strain ATCC 19993 / DSM 43833 / CBS 139.67 / JCM 10125 / KCTC 9307 / NBRC 14880 / R51)</name>
    <dbReference type="NCBI Taxonomy" id="469371"/>
    <lineage>
        <taxon>Bacteria</taxon>
        <taxon>Bacillati</taxon>
        <taxon>Actinomycetota</taxon>
        <taxon>Actinomycetes</taxon>
        <taxon>Streptosporangiales</taxon>
        <taxon>Streptosporangiaceae</taxon>
        <taxon>Thermobispora</taxon>
    </lineage>
</organism>
<sequence>MTTPLEISVSEHKTVTVITLAGELDIATGDMVRSVVKELVGEGRTRVVIDASPLRFCDASGLEALLDSRAYILSVGGSLRLAGVHGVLALVLDVTGLRDLFVINKTPAESVTALSVTRQLSVV</sequence>
<feature type="domain" description="STAS" evidence="3">
    <location>
        <begin position="5"/>
        <end position="114"/>
    </location>
</feature>
<dbReference type="CDD" id="cd07043">
    <property type="entry name" value="STAS_anti-anti-sigma_factors"/>
    <property type="match status" value="1"/>
</dbReference>
<comment type="similarity">
    <text evidence="1 2">Belongs to the anti-sigma-factor antagonist family.</text>
</comment>
<dbReference type="Pfam" id="PF01740">
    <property type="entry name" value="STAS"/>
    <property type="match status" value="1"/>
</dbReference>
<evidence type="ECO:0000313" key="5">
    <source>
        <dbReference type="Proteomes" id="UP000006640"/>
    </source>
</evidence>
<dbReference type="SUPFAM" id="SSF52091">
    <property type="entry name" value="SpoIIaa-like"/>
    <property type="match status" value="1"/>
</dbReference>
<protein>
    <recommendedName>
        <fullName evidence="2">Anti-sigma factor antagonist</fullName>
    </recommendedName>
</protein>
<dbReference type="PROSITE" id="PS50801">
    <property type="entry name" value="STAS"/>
    <property type="match status" value="1"/>
</dbReference>
<reference evidence="4 5" key="1">
    <citation type="submission" date="2010-01" db="EMBL/GenBank/DDBJ databases">
        <title>The complete genome of Thermobispora bispora DSM 43833.</title>
        <authorList>
            <consortium name="US DOE Joint Genome Institute (JGI-PGF)"/>
            <person name="Lucas S."/>
            <person name="Copeland A."/>
            <person name="Lapidus A."/>
            <person name="Glavina del Rio T."/>
            <person name="Dalin E."/>
            <person name="Tice H."/>
            <person name="Bruce D."/>
            <person name="Goodwin L."/>
            <person name="Pitluck S."/>
            <person name="Kyrpides N."/>
            <person name="Mavromatis K."/>
            <person name="Ivanova N."/>
            <person name="Mikhailova N."/>
            <person name="Chertkov O."/>
            <person name="Brettin T."/>
            <person name="Detter J.C."/>
            <person name="Han C."/>
            <person name="Larimer F."/>
            <person name="Land M."/>
            <person name="Hauser L."/>
            <person name="Markowitz V."/>
            <person name="Cheng J.-F."/>
            <person name="Hugenholtz P."/>
            <person name="Woyke T."/>
            <person name="Wu D."/>
            <person name="Jando M."/>
            <person name="Schneider S."/>
            <person name="Klenk H.-P."/>
            <person name="Eisen J.A."/>
        </authorList>
    </citation>
    <scope>NUCLEOTIDE SEQUENCE [LARGE SCALE GENOMIC DNA]</scope>
    <source>
        <strain evidence="5">ATCC 19993 / DSM 43833 / CBS 139.67 / JCM 10125 / KCTC 9307 / NBRC 14880 / R51</strain>
    </source>
</reference>
<dbReference type="PANTHER" id="PTHR33495">
    <property type="entry name" value="ANTI-SIGMA FACTOR ANTAGONIST TM_1081-RELATED-RELATED"/>
    <property type="match status" value="1"/>
</dbReference>
<accession>D6YAC8</accession>
<evidence type="ECO:0000259" key="3">
    <source>
        <dbReference type="PROSITE" id="PS50801"/>
    </source>
</evidence>
<dbReference type="NCBIfam" id="TIGR00377">
    <property type="entry name" value="ant_ant_sig"/>
    <property type="match status" value="1"/>
</dbReference>